<evidence type="ECO:0000313" key="17">
    <source>
        <dbReference type="Proteomes" id="UP000593571"/>
    </source>
</evidence>
<dbReference type="PROSITE" id="PS01241">
    <property type="entry name" value="LINK_1"/>
    <property type="match status" value="1"/>
</dbReference>
<accession>A0A7J8CGM6</accession>
<evidence type="ECO:0000259" key="15">
    <source>
        <dbReference type="PROSITE" id="PS50963"/>
    </source>
</evidence>
<dbReference type="InterPro" id="IPR003599">
    <property type="entry name" value="Ig_sub"/>
</dbReference>
<evidence type="ECO:0000256" key="13">
    <source>
        <dbReference type="SAM" id="SignalP"/>
    </source>
</evidence>
<comment type="caution">
    <text evidence="16">The sequence shown here is derived from an EMBL/GenBank/DDBJ whole genome shotgun (WGS) entry which is preliminary data.</text>
</comment>
<dbReference type="GO" id="GO:0045202">
    <property type="term" value="C:synapse"/>
    <property type="evidence" value="ECO:0007669"/>
    <property type="project" value="TreeGrafter"/>
</dbReference>
<evidence type="ECO:0000256" key="3">
    <source>
        <dbReference type="ARBA" id="ARBA00022530"/>
    </source>
</evidence>
<evidence type="ECO:0000259" key="14">
    <source>
        <dbReference type="PROSITE" id="PS50835"/>
    </source>
</evidence>
<dbReference type="PANTHER" id="PTHR22804">
    <property type="entry name" value="AGGRECAN/VERSICAN PROTEOGLYCAN"/>
    <property type="match status" value="1"/>
</dbReference>
<comment type="caution">
    <text evidence="12">Lacks conserved residue(s) required for the propagation of feature annotation.</text>
</comment>
<sequence length="360" mass="40866">MCLLLLGLLLSLSCISGLPFYNGFYYANRSHGQNLNNSHGKGLLDRVKLVVETPEETLFSHRGANVTLPCRYHYEPALVSPRRVRIKWWKLSENGTLEWDVLVAFGLRHCAFGDYQGRVRLRQDEAREVSLEIQDLRLEDHGRYRCEVIDGLEDGSGLVELELRGVVFPYQPPQGRYQLNFHEAQQACKEQDAVVASFEQLFRAWEEGLDWCNAGWLEDATVQYPITRARQPCGGLGLAPGVRSYGSRHRRLHRYDVFCFAAALKGQVYYLEHPEKLTLAEAKEACQEDGAQIAKVGQLFAAWKFHGLDRCDAGWLADGSARYPVVNPHPSCGPLEPGVRSFGFPDPQSRKYGVYCYRPR</sequence>
<dbReference type="GO" id="GO:0005540">
    <property type="term" value="F:hyaluronic acid binding"/>
    <property type="evidence" value="ECO:0007669"/>
    <property type="project" value="UniProtKB-KW"/>
</dbReference>
<feature type="domain" description="Link" evidence="15">
    <location>
        <begin position="166"/>
        <end position="261"/>
    </location>
</feature>
<dbReference type="Pfam" id="PF00193">
    <property type="entry name" value="Xlink"/>
    <property type="match status" value="2"/>
</dbReference>
<proteinExistence type="inferred from homology"/>
<dbReference type="Pfam" id="PF07686">
    <property type="entry name" value="V-set"/>
    <property type="match status" value="1"/>
</dbReference>
<feature type="chain" id="PRO_5029666761" description="Hyaluronan and proteoglycan link protein 3" evidence="13">
    <location>
        <begin position="18"/>
        <end position="360"/>
    </location>
</feature>
<reference evidence="16 17" key="1">
    <citation type="journal article" date="2020" name="Nature">
        <title>Six reference-quality genomes reveal evolution of bat adaptations.</title>
        <authorList>
            <person name="Jebb D."/>
            <person name="Huang Z."/>
            <person name="Pippel M."/>
            <person name="Hughes G.M."/>
            <person name="Lavrichenko K."/>
            <person name="Devanna P."/>
            <person name="Winkler S."/>
            <person name="Jermiin L.S."/>
            <person name="Skirmuntt E.C."/>
            <person name="Katzourakis A."/>
            <person name="Burkitt-Gray L."/>
            <person name="Ray D.A."/>
            <person name="Sullivan K.A.M."/>
            <person name="Roscito J.G."/>
            <person name="Kirilenko B.M."/>
            <person name="Davalos L.M."/>
            <person name="Corthals A.P."/>
            <person name="Power M.L."/>
            <person name="Jones G."/>
            <person name="Ransome R.D."/>
            <person name="Dechmann D.K.N."/>
            <person name="Locatelli A.G."/>
            <person name="Puechmaille S.J."/>
            <person name="Fedrigo O."/>
            <person name="Jarvis E.D."/>
            <person name="Hiller M."/>
            <person name="Vernes S.C."/>
            <person name="Myers E.W."/>
            <person name="Teeling E.C."/>
        </authorList>
    </citation>
    <scope>NUCLEOTIDE SEQUENCE [LARGE SCALE GENOMIC DNA]</scope>
    <source>
        <strain evidence="16">MRouAeg1</strain>
        <tissue evidence="16">Muscle</tissue>
    </source>
</reference>
<dbReference type="PRINTS" id="PR01265">
    <property type="entry name" value="LINKMODULE"/>
</dbReference>
<dbReference type="Gene3D" id="3.10.100.10">
    <property type="entry name" value="Mannose-Binding Protein A, subunit A"/>
    <property type="match status" value="2"/>
</dbReference>
<dbReference type="InterPro" id="IPR050691">
    <property type="entry name" value="Hyaluronan_bind_Proteoglycan"/>
</dbReference>
<evidence type="ECO:0000256" key="7">
    <source>
        <dbReference type="ARBA" id="ARBA00023290"/>
    </source>
</evidence>
<keyword evidence="17" id="KW-1185">Reference proteome</keyword>
<evidence type="ECO:0000256" key="1">
    <source>
        <dbReference type="ARBA" id="ARBA00004498"/>
    </source>
</evidence>
<feature type="signal peptide" evidence="13">
    <location>
        <begin position="1"/>
        <end position="17"/>
    </location>
</feature>
<dbReference type="OrthoDB" id="6431884at2759"/>
<gene>
    <name evidence="16" type="ORF">HJG63_006116</name>
</gene>
<dbReference type="EMBL" id="JACASE010000014">
    <property type="protein sequence ID" value="KAF6409988.1"/>
    <property type="molecule type" value="Genomic_DNA"/>
</dbReference>
<evidence type="ECO:0000256" key="4">
    <source>
        <dbReference type="ARBA" id="ARBA00022729"/>
    </source>
</evidence>
<comment type="similarity">
    <text evidence="9">Belongs to the HAPLN family.</text>
</comment>
<evidence type="ECO:0000256" key="11">
    <source>
        <dbReference type="ARBA" id="ARBA00069066"/>
    </source>
</evidence>
<dbReference type="FunFam" id="3.10.100.10:FF:000002">
    <property type="entry name" value="Hyaluronan proteoglycan link protein 1"/>
    <property type="match status" value="1"/>
</dbReference>
<dbReference type="CDD" id="cd03518">
    <property type="entry name" value="Link_domain_HAPLN_module_1"/>
    <property type="match status" value="1"/>
</dbReference>
<dbReference type="GO" id="GO:0001501">
    <property type="term" value="P:skeletal system development"/>
    <property type="evidence" value="ECO:0007669"/>
    <property type="project" value="TreeGrafter"/>
</dbReference>
<evidence type="ECO:0000256" key="6">
    <source>
        <dbReference type="ARBA" id="ARBA00023157"/>
    </source>
</evidence>
<dbReference type="InterPro" id="IPR007110">
    <property type="entry name" value="Ig-like_dom"/>
</dbReference>
<evidence type="ECO:0000256" key="10">
    <source>
        <dbReference type="ARBA" id="ARBA00059795"/>
    </source>
</evidence>
<dbReference type="FunFam" id="2.60.40.10:FF:000845">
    <property type="entry name" value="Hyaluronan and proteoglycan link protein 3"/>
    <property type="match status" value="1"/>
</dbReference>
<dbReference type="SMART" id="SM00409">
    <property type="entry name" value="IG"/>
    <property type="match status" value="1"/>
</dbReference>
<dbReference type="GO" id="GO:0002052">
    <property type="term" value="P:positive regulation of neuroblast proliferation"/>
    <property type="evidence" value="ECO:0007669"/>
    <property type="project" value="TreeGrafter"/>
</dbReference>
<dbReference type="PROSITE" id="PS50963">
    <property type="entry name" value="LINK_2"/>
    <property type="match status" value="2"/>
</dbReference>
<dbReference type="Gene3D" id="2.60.40.10">
    <property type="entry name" value="Immunoglobulins"/>
    <property type="match status" value="1"/>
</dbReference>
<evidence type="ECO:0000256" key="12">
    <source>
        <dbReference type="PROSITE-ProRule" id="PRU00323"/>
    </source>
</evidence>
<name>A0A7J8CGM6_ROUAE</name>
<dbReference type="InterPro" id="IPR000538">
    <property type="entry name" value="Link_dom"/>
</dbReference>
<dbReference type="InterPro" id="IPR016187">
    <property type="entry name" value="CTDL_fold"/>
</dbReference>
<keyword evidence="8" id="KW-0393">Immunoglobulin domain</keyword>
<dbReference type="AlphaFoldDB" id="A0A7J8CGM6"/>
<keyword evidence="4 13" id="KW-0732">Signal</keyword>
<dbReference type="InterPro" id="IPR016186">
    <property type="entry name" value="C-type_lectin-like/link_sf"/>
</dbReference>
<keyword evidence="6 12" id="KW-1015">Disulfide bond</keyword>
<dbReference type="PANTHER" id="PTHR22804:SF40">
    <property type="entry name" value="HYALURONAN AND PROTEOGLYCAN LINK PROTEIN 3"/>
    <property type="match status" value="1"/>
</dbReference>
<evidence type="ECO:0000313" key="16">
    <source>
        <dbReference type="EMBL" id="KAF6409988.1"/>
    </source>
</evidence>
<comment type="subcellular location">
    <subcellularLocation>
        <location evidence="1">Secreted</location>
        <location evidence="1">Extracellular space</location>
        <location evidence="1">Extracellular matrix</location>
    </subcellularLocation>
</comment>
<dbReference type="PROSITE" id="PS50835">
    <property type="entry name" value="IG_LIKE"/>
    <property type="match status" value="1"/>
</dbReference>
<organism evidence="16 17">
    <name type="scientific">Rousettus aegyptiacus</name>
    <name type="common">Egyptian fruit bat</name>
    <name type="synonym">Pteropus aegyptiacus</name>
    <dbReference type="NCBI Taxonomy" id="9407"/>
    <lineage>
        <taxon>Eukaryota</taxon>
        <taxon>Metazoa</taxon>
        <taxon>Chordata</taxon>
        <taxon>Craniata</taxon>
        <taxon>Vertebrata</taxon>
        <taxon>Euteleostomi</taxon>
        <taxon>Mammalia</taxon>
        <taxon>Eutheria</taxon>
        <taxon>Laurasiatheria</taxon>
        <taxon>Chiroptera</taxon>
        <taxon>Yinpterochiroptera</taxon>
        <taxon>Pteropodoidea</taxon>
        <taxon>Pteropodidae</taxon>
        <taxon>Rousettinae</taxon>
        <taxon>Rousettus</taxon>
    </lineage>
</organism>
<dbReference type="InterPro" id="IPR036179">
    <property type="entry name" value="Ig-like_dom_sf"/>
</dbReference>
<feature type="domain" description="Link" evidence="15">
    <location>
        <begin position="266"/>
        <end position="358"/>
    </location>
</feature>
<dbReference type="GO" id="GO:0007417">
    <property type="term" value="P:central nervous system development"/>
    <property type="evidence" value="ECO:0007669"/>
    <property type="project" value="TreeGrafter"/>
</dbReference>
<keyword evidence="7" id="KW-0373">Hyaluronic acid</keyword>
<keyword evidence="5" id="KW-0677">Repeat</keyword>
<dbReference type="SMART" id="SM00406">
    <property type="entry name" value="IGv"/>
    <property type="match status" value="1"/>
</dbReference>
<dbReference type="Proteomes" id="UP000593571">
    <property type="component" value="Unassembled WGS sequence"/>
</dbReference>
<evidence type="ECO:0000256" key="9">
    <source>
        <dbReference type="ARBA" id="ARBA00038272"/>
    </source>
</evidence>
<feature type="disulfide bond" evidence="12">
    <location>
        <begin position="212"/>
        <end position="233"/>
    </location>
</feature>
<protein>
    <recommendedName>
        <fullName evidence="11">Hyaluronan and proteoglycan link protein 3</fullName>
    </recommendedName>
</protein>
<keyword evidence="3" id="KW-0272">Extracellular matrix</keyword>
<dbReference type="FunFam" id="3.10.100.10:FF:000001">
    <property type="entry name" value="Hyaluronan proteoglycan link protein 1"/>
    <property type="match status" value="1"/>
</dbReference>
<feature type="disulfide bond" evidence="12">
    <location>
        <begin position="311"/>
        <end position="332"/>
    </location>
</feature>
<evidence type="ECO:0000256" key="8">
    <source>
        <dbReference type="ARBA" id="ARBA00023319"/>
    </source>
</evidence>
<evidence type="ECO:0000256" key="2">
    <source>
        <dbReference type="ARBA" id="ARBA00022525"/>
    </source>
</evidence>
<dbReference type="GO" id="GO:0007155">
    <property type="term" value="P:cell adhesion"/>
    <property type="evidence" value="ECO:0007669"/>
    <property type="project" value="InterPro"/>
</dbReference>
<dbReference type="InterPro" id="IPR013783">
    <property type="entry name" value="Ig-like_fold"/>
</dbReference>
<feature type="domain" description="Ig-like" evidence="14">
    <location>
        <begin position="48"/>
        <end position="164"/>
    </location>
</feature>
<dbReference type="GO" id="GO:0072534">
    <property type="term" value="C:perineuronal net"/>
    <property type="evidence" value="ECO:0007669"/>
    <property type="project" value="TreeGrafter"/>
</dbReference>
<dbReference type="InterPro" id="IPR013106">
    <property type="entry name" value="Ig_V-set"/>
</dbReference>
<keyword evidence="2" id="KW-0964">Secreted</keyword>
<dbReference type="CDD" id="cd05877">
    <property type="entry name" value="Ig_LP_like"/>
    <property type="match status" value="1"/>
</dbReference>
<dbReference type="CDD" id="cd03519">
    <property type="entry name" value="Link_domain_HAPLN_module_2"/>
    <property type="match status" value="1"/>
</dbReference>
<dbReference type="SUPFAM" id="SSF48726">
    <property type="entry name" value="Immunoglobulin"/>
    <property type="match status" value="1"/>
</dbReference>
<comment type="function">
    <text evidence="10">May function in hyaluronic acid binding.</text>
</comment>
<dbReference type="GO" id="GO:0005615">
    <property type="term" value="C:extracellular space"/>
    <property type="evidence" value="ECO:0007669"/>
    <property type="project" value="TreeGrafter"/>
</dbReference>
<dbReference type="SMART" id="SM00445">
    <property type="entry name" value="LINK"/>
    <property type="match status" value="2"/>
</dbReference>
<dbReference type="GO" id="GO:0010001">
    <property type="term" value="P:glial cell differentiation"/>
    <property type="evidence" value="ECO:0007669"/>
    <property type="project" value="TreeGrafter"/>
</dbReference>
<dbReference type="SUPFAM" id="SSF56436">
    <property type="entry name" value="C-type lectin-like"/>
    <property type="match status" value="2"/>
</dbReference>
<evidence type="ECO:0000256" key="5">
    <source>
        <dbReference type="ARBA" id="ARBA00022737"/>
    </source>
</evidence>